<keyword evidence="9" id="KW-0808">Transferase</keyword>
<accession>A0ABV0EIQ6</accession>
<dbReference type="InterPro" id="IPR014310">
    <property type="entry name" value="Sig_transdc_His_kinase_PhoR"/>
</dbReference>
<keyword evidence="12 19" id="KW-0418">Kinase</keyword>
<dbReference type="Gene3D" id="3.30.565.10">
    <property type="entry name" value="Histidine kinase-like ATPase, C-terminal domain"/>
    <property type="match status" value="1"/>
</dbReference>
<dbReference type="Pfam" id="PF13188">
    <property type="entry name" value="PAS_8"/>
    <property type="match status" value="1"/>
</dbReference>
<dbReference type="SMART" id="SM00387">
    <property type="entry name" value="HATPase_c"/>
    <property type="match status" value="1"/>
</dbReference>
<dbReference type="SMART" id="SM00091">
    <property type="entry name" value="PAS"/>
    <property type="match status" value="1"/>
</dbReference>
<dbReference type="Proteomes" id="UP001482231">
    <property type="component" value="Unassembled WGS sequence"/>
</dbReference>
<evidence type="ECO:0000256" key="16">
    <source>
        <dbReference type="ARBA" id="ARBA00023136"/>
    </source>
</evidence>
<comment type="subcellular location">
    <subcellularLocation>
        <location evidence="2">Cell membrane</location>
    </subcellularLocation>
</comment>
<dbReference type="InterPro" id="IPR050351">
    <property type="entry name" value="BphY/WalK/GraS-like"/>
</dbReference>
<comment type="function">
    <text evidence="17">Member of the two-component regulatory system PhoR/PhoB involved in the phosphate regulon genes expression. PhoR may function as a membrane-associated protein kinase that phosphorylates PhoB in response to environmental signals.</text>
</comment>
<dbReference type="InterPro" id="IPR003661">
    <property type="entry name" value="HisK_dim/P_dom"/>
</dbReference>
<dbReference type="SUPFAM" id="SSF55785">
    <property type="entry name" value="PYP-like sensor domain (PAS domain)"/>
    <property type="match status" value="1"/>
</dbReference>
<keyword evidence="6" id="KW-1003">Cell membrane</keyword>
<evidence type="ECO:0000256" key="11">
    <source>
        <dbReference type="ARBA" id="ARBA00022741"/>
    </source>
</evidence>
<evidence type="ECO:0000256" key="3">
    <source>
        <dbReference type="ARBA" id="ARBA00012438"/>
    </source>
</evidence>
<dbReference type="EMBL" id="JBAJEX010000012">
    <property type="protein sequence ID" value="MEO1767885.1"/>
    <property type="molecule type" value="Genomic_DNA"/>
</dbReference>
<evidence type="ECO:0000256" key="5">
    <source>
        <dbReference type="ARBA" id="ARBA00022448"/>
    </source>
</evidence>
<dbReference type="SMART" id="SM00388">
    <property type="entry name" value="HisKA"/>
    <property type="match status" value="1"/>
</dbReference>
<feature type="domain" description="Histidine kinase" evidence="18">
    <location>
        <begin position="212"/>
        <end position="428"/>
    </location>
</feature>
<evidence type="ECO:0000256" key="1">
    <source>
        <dbReference type="ARBA" id="ARBA00000085"/>
    </source>
</evidence>
<dbReference type="EC" id="2.7.13.3" evidence="3"/>
<dbReference type="SUPFAM" id="SSF47384">
    <property type="entry name" value="Homodimeric domain of signal transducing histidine kinase"/>
    <property type="match status" value="1"/>
</dbReference>
<keyword evidence="7" id="KW-0597">Phosphoprotein</keyword>
<evidence type="ECO:0000259" key="18">
    <source>
        <dbReference type="PROSITE" id="PS50109"/>
    </source>
</evidence>
<dbReference type="InterPro" id="IPR004358">
    <property type="entry name" value="Sig_transdc_His_kin-like_C"/>
</dbReference>
<organism evidence="19 20">
    <name type="scientific">Thiobacter aerophilum</name>
    <dbReference type="NCBI Taxonomy" id="3121275"/>
    <lineage>
        <taxon>Bacteria</taxon>
        <taxon>Pseudomonadati</taxon>
        <taxon>Pseudomonadota</taxon>
        <taxon>Betaproteobacteria</taxon>
        <taxon>Burkholderiales</taxon>
        <taxon>Thiobacteraceae</taxon>
        <taxon>Thiobacter</taxon>
    </lineage>
</organism>
<dbReference type="InterPro" id="IPR021766">
    <property type="entry name" value="PhoR_N"/>
</dbReference>
<protein>
    <recommendedName>
        <fullName evidence="4">Phosphate regulon sensor protein PhoR</fullName>
        <ecNumber evidence="3">2.7.13.3</ecNumber>
    </recommendedName>
</protein>
<dbReference type="InterPro" id="IPR036890">
    <property type="entry name" value="HATPase_C_sf"/>
</dbReference>
<keyword evidence="11" id="KW-0547">Nucleotide-binding</keyword>
<dbReference type="Gene3D" id="3.30.450.20">
    <property type="entry name" value="PAS domain"/>
    <property type="match status" value="1"/>
</dbReference>
<comment type="catalytic activity">
    <reaction evidence="1">
        <text>ATP + protein L-histidine = ADP + protein N-phospho-L-histidine.</text>
        <dbReference type="EC" id="2.7.13.3"/>
    </reaction>
</comment>
<dbReference type="Pfam" id="PF00512">
    <property type="entry name" value="HisKA"/>
    <property type="match status" value="1"/>
</dbReference>
<evidence type="ECO:0000256" key="9">
    <source>
        <dbReference type="ARBA" id="ARBA00022679"/>
    </source>
</evidence>
<keyword evidence="20" id="KW-1185">Reference proteome</keyword>
<dbReference type="NCBIfam" id="NF008235">
    <property type="entry name" value="PRK11006.1"/>
    <property type="match status" value="1"/>
</dbReference>
<reference evidence="19 20" key="1">
    <citation type="submission" date="2024-02" db="EMBL/GenBank/DDBJ databases">
        <title>New thermophilic sulfur-oxidizing bacteria from a hot springs of the Uzon caldera (Kamchatka, Russia).</title>
        <authorList>
            <person name="Dukat A.M."/>
            <person name="Elcheninov A.G."/>
            <person name="Frolov E.N."/>
        </authorList>
    </citation>
    <scope>NUCLEOTIDE SEQUENCE [LARGE SCALE GENOMIC DNA]</scope>
    <source>
        <strain evidence="19 20">AK1</strain>
    </source>
</reference>
<evidence type="ECO:0000256" key="8">
    <source>
        <dbReference type="ARBA" id="ARBA00022592"/>
    </source>
</evidence>
<evidence type="ECO:0000256" key="4">
    <source>
        <dbReference type="ARBA" id="ARBA00019665"/>
    </source>
</evidence>
<keyword evidence="13" id="KW-0067">ATP-binding</keyword>
<sequence>MSDFWSRALRAPLLYALAALLLWPLVGGTAAAFFLVAACFGQLIYHLVQLNKLAHWLKDPQLATVPQAGGSWGDLFAQLYQIVRRQSKSRHQLSEALARFRRAGEAMPDGVVILDELDEIEWFNPVAARQLGLNLETDAGRPITYLLRQTQFHEYLAAHNYSEPLILKSTRNPELTLSIQLVPFGAKQKLLIARDISRVEQLETVRRDFVANVSHELRTPLTVVGGFLETLLDHADLSAEQRRHYLETMLDQTRRMQRLVDDLLTLSRLESAANPLQEAPVDVPGLIKRLLAEAQSLSRGRHQVRAEVTTDAWLMGSESELESAFGNLISNAVRYTPTGGEVVLRWETAAEGVCFSVRDSGIGIEPQHIPRLTERFYRVDRSRSRETGGTGLGLSIVKHVLTRHQGRLEIQSEVGKGSTFSACFPASRVIARKNLPAAVTPH</sequence>
<dbReference type="Pfam" id="PF02518">
    <property type="entry name" value="HATPase_c"/>
    <property type="match status" value="1"/>
</dbReference>
<name>A0ABV0EIQ6_9BURK</name>
<keyword evidence="5" id="KW-0813">Transport</keyword>
<dbReference type="Gene3D" id="1.10.287.130">
    <property type="match status" value="1"/>
</dbReference>
<gene>
    <name evidence="19" type="primary">phoR</name>
    <name evidence="19" type="ORF">V6E02_11755</name>
</gene>
<dbReference type="InterPro" id="IPR000014">
    <property type="entry name" value="PAS"/>
</dbReference>
<comment type="caution">
    <text evidence="19">The sequence shown here is derived from an EMBL/GenBank/DDBJ whole genome shotgun (WGS) entry which is preliminary data.</text>
</comment>
<keyword evidence="15" id="KW-0902">Two-component regulatory system</keyword>
<dbReference type="CDD" id="cd00082">
    <property type="entry name" value="HisKA"/>
    <property type="match status" value="1"/>
</dbReference>
<dbReference type="PRINTS" id="PR00344">
    <property type="entry name" value="BCTRLSENSOR"/>
</dbReference>
<dbReference type="SUPFAM" id="SSF55874">
    <property type="entry name" value="ATPase domain of HSP90 chaperone/DNA topoisomerase II/histidine kinase"/>
    <property type="match status" value="1"/>
</dbReference>
<evidence type="ECO:0000313" key="19">
    <source>
        <dbReference type="EMBL" id="MEO1767885.1"/>
    </source>
</evidence>
<evidence type="ECO:0000256" key="2">
    <source>
        <dbReference type="ARBA" id="ARBA00004236"/>
    </source>
</evidence>
<dbReference type="PANTHER" id="PTHR45453:SF1">
    <property type="entry name" value="PHOSPHATE REGULON SENSOR PROTEIN PHOR"/>
    <property type="match status" value="1"/>
</dbReference>
<evidence type="ECO:0000313" key="20">
    <source>
        <dbReference type="Proteomes" id="UP001482231"/>
    </source>
</evidence>
<dbReference type="InterPro" id="IPR005467">
    <property type="entry name" value="His_kinase_dom"/>
</dbReference>
<dbReference type="PANTHER" id="PTHR45453">
    <property type="entry name" value="PHOSPHATE REGULON SENSOR PROTEIN PHOR"/>
    <property type="match status" value="1"/>
</dbReference>
<dbReference type="PROSITE" id="PS50109">
    <property type="entry name" value="HIS_KIN"/>
    <property type="match status" value="1"/>
</dbReference>
<dbReference type="GO" id="GO:0016301">
    <property type="term" value="F:kinase activity"/>
    <property type="evidence" value="ECO:0007669"/>
    <property type="project" value="UniProtKB-KW"/>
</dbReference>
<evidence type="ECO:0000256" key="12">
    <source>
        <dbReference type="ARBA" id="ARBA00022777"/>
    </source>
</evidence>
<keyword evidence="10" id="KW-0812">Transmembrane</keyword>
<dbReference type="InterPro" id="IPR003594">
    <property type="entry name" value="HATPase_dom"/>
</dbReference>
<dbReference type="InterPro" id="IPR036097">
    <property type="entry name" value="HisK_dim/P_sf"/>
</dbReference>
<evidence type="ECO:0000256" key="14">
    <source>
        <dbReference type="ARBA" id="ARBA00022989"/>
    </source>
</evidence>
<evidence type="ECO:0000256" key="13">
    <source>
        <dbReference type="ARBA" id="ARBA00022840"/>
    </source>
</evidence>
<keyword evidence="14" id="KW-1133">Transmembrane helix</keyword>
<dbReference type="Pfam" id="PF11808">
    <property type="entry name" value="PhoR"/>
    <property type="match status" value="1"/>
</dbReference>
<evidence type="ECO:0000256" key="10">
    <source>
        <dbReference type="ARBA" id="ARBA00022692"/>
    </source>
</evidence>
<evidence type="ECO:0000256" key="17">
    <source>
        <dbReference type="ARBA" id="ARBA00025207"/>
    </source>
</evidence>
<evidence type="ECO:0000256" key="6">
    <source>
        <dbReference type="ARBA" id="ARBA00022475"/>
    </source>
</evidence>
<keyword evidence="16" id="KW-0472">Membrane</keyword>
<keyword evidence="8" id="KW-0592">Phosphate transport</keyword>
<dbReference type="InterPro" id="IPR035965">
    <property type="entry name" value="PAS-like_dom_sf"/>
</dbReference>
<evidence type="ECO:0000256" key="7">
    <source>
        <dbReference type="ARBA" id="ARBA00022553"/>
    </source>
</evidence>
<dbReference type="NCBIfam" id="TIGR02966">
    <property type="entry name" value="phoR_proteo"/>
    <property type="match status" value="1"/>
</dbReference>
<dbReference type="RefSeq" id="WP_347308997.1">
    <property type="nucleotide sequence ID" value="NZ_JBAJEX010000012.1"/>
</dbReference>
<evidence type="ECO:0000256" key="15">
    <source>
        <dbReference type="ARBA" id="ARBA00023012"/>
    </source>
</evidence>
<proteinExistence type="predicted"/>